<sequence length="132" mass="15205">MNINKFNENSTGRLLVGKIDRDKINRLTGIAFLEEEVFIYPGAIKHINRNHPLVWNQYKNELPSILLNPDYIGKNPTVPNSVELYKFVSQQLLLAVKLDPSGYLFVSTFYVLDNAEHKIKKRLASGRIQLYT</sequence>
<dbReference type="Proteomes" id="UP000065533">
    <property type="component" value="Chromosome"/>
</dbReference>
<evidence type="ECO:0000313" key="2">
    <source>
        <dbReference type="EMBL" id="ALS80296.2"/>
    </source>
</evidence>
<dbReference type="EMBL" id="CP013661">
    <property type="protein sequence ID" value="ALS80296.2"/>
    <property type="molecule type" value="Genomic_DNA"/>
</dbReference>
<protein>
    <recommendedName>
        <fullName evidence="1">Phage-Barnase-EndoU-ColicinE5/D-RelE like nuclease 3 domain-containing protein</fullName>
    </recommendedName>
</protein>
<keyword evidence="3" id="KW-1185">Reference proteome</keyword>
<proteinExistence type="predicted"/>
<name>A0ABN4K3F0_9BACL</name>
<accession>A0ABN4K3F0</accession>
<reference evidence="2" key="1">
    <citation type="submission" date="2016-01" db="EMBL/GenBank/DDBJ databases">
        <title>Complete genome of Planococcus kocurri type strain.</title>
        <authorList>
            <person name="See-Too W.S."/>
        </authorList>
    </citation>
    <scope>NUCLEOTIDE SEQUENCE [LARGE SCALE GENOMIC DNA]</scope>
    <source>
        <strain evidence="2">ATCC 43650</strain>
    </source>
</reference>
<dbReference type="Pfam" id="PF18812">
    <property type="entry name" value="PBECR3"/>
    <property type="match status" value="1"/>
</dbReference>
<evidence type="ECO:0000313" key="3">
    <source>
        <dbReference type="Proteomes" id="UP000065533"/>
    </source>
</evidence>
<gene>
    <name evidence="2" type="ORF">AUO94_08960</name>
</gene>
<feature type="domain" description="Phage-Barnase-EndoU-ColicinE5/D-RelE like nuclease 3" evidence="1">
    <location>
        <begin position="16"/>
        <end position="115"/>
    </location>
</feature>
<evidence type="ECO:0000259" key="1">
    <source>
        <dbReference type="Pfam" id="PF18812"/>
    </source>
</evidence>
<organism evidence="2 3">
    <name type="scientific">Planococcus kocurii</name>
    <dbReference type="NCBI Taxonomy" id="1374"/>
    <lineage>
        <taxon>Bacteria</taxon>
        <taxon>Bacillati</taxon>
        <taxon>Bacillota</taxon>
        <taxon>Bacilli</taxon>
        <taxon>Bacillales</taxon>
        <taxon>Caryophanaceae</taxon>
        <taxon>Planococcus</taxon>
    </lineage>
</organism>
<dbReference type="RefSeq" id="WP_062429923.1">
    <property type="nucleotide sequence ID" value="NZ_CP013661.2"/>
</dbReference>
<dbReference type="InterPro" id="IPR041301">
    <property type="entry name" value="PBECR3"/>
</dbReference>